<sequence length="365" mass="39914">MTLHARQARTRHAPNDVGTATHYYADTPGKRVFNVIRANIMKICVFGAGAIGAMMGVQLARAGADVSFVARGPHLAAMREHGVRVLMDGEEVSARVRCTSDPGELGVQDYVLITLKAHSVPAVVDAMQPLLGKHTAVITGVNGIPYWYFYQHGGKFAGTRLSSIDPDGTQWNKLGPERAIGCVLYPAAEIIEPGVIKHVYGKKFPIGEPSGERTPRIQALHEMMTAAGFDAPIRDNIRDEIWLKLWGNLCFNPISALTHATLDLLASDPGTRDVCRTMMAEAKRIAEPLGVHFRVDIERRIDGAGAVGAHKTSTLVDLEHRRPMEIDPLLTVVQEMGRLVGEPTPTIDVVLALVKMRERMALRND</sequence>
<feature type="domain" description="Ketopantoate reductase C-terminal" evidence="13">
    <location>
        <begin position="236"/>
        <end position="358"/>
    </location>
</feature>
<dbReference type="AlphaFoldDB" id="A0A4R8LH82"/>
<dbReference type="GO" id="GO:0008677">
    <property type="term" value="F:2-dehydropantoate 2-reductase activity"/>
    <property type="evidence" value="ECO:0007669"/>
    <property type="project" value="UniProtKB-EC"/>
</dbReference>
<dbReference type="SUPFAM" id="SSF48179">
    <property type="entry name" value="6-phosphogluconate dehydrogenase C-terminal domain-like"/>
    <property type="match status" value="1"/>
</dbReference>
<keyword evidence="15" id="KW-1185">Reference proteome</keyword>
<comment type="pathway">
    <text evidence="2">Cofactor biosynthesis; (R)-pantothenate biosynthesis; (R)-pantoate from 3-methyl-2-oxobutanoate: step 2/2.</text>
</comment>
<feature type="domain" description="Ketopantoate reductase N-terminal" evidence="12">
    <location>
        <begin position="43"/>
        <end position="144"/>
    </location>
</feature>
<dbReference type="Pfam" id="PF08546">
    <property type="entry name" value="ApbA_C"/>
    <property type="match status" value="1"/>
</dbReference>
<evidence type="ECO:0000256" key="9">
    <source>
        <dbReference type="ARBA" id="ARBA00032024"/>
    </source>
</evidence>
<gene>
    <name evidence="14" type="ORF">BX592_121112</name>
</gene>
<dbReference type="PANTHER" id="PTHR21708:SF45">
    <property type="entry name" value="2-DEHYDROPANTOATE 2-REDUCTASE"/>
    <property type="match status" value="1"/>
</dbReference>
<keyword evidence="8" id="KW-0560">Oxidoreductase</keyword>
<comment type="caution">
    <text evidence="14">The sequence shown here is derived from an EMBL/GenBank/DDBJ whole genome shotgun (WGS) entry which is preliminary data.</text>
</comment>
<dbReference type="InterPro" id="IPR008927">
    <property type="entry name" value="6-PGluconate_DH-like_C_sf"/>
</dbReference>
<feature type="compositionally biased region" description="Basic residues" evidence="11">
    <location>
        <begin position="1"/>
        <end position="12"/>
    </location>
</feature>
<evidence type="ECO:0000256" key="10">
    <source>
        <dbReference type="ARBA" id="ARBA00048793"/>
    </source>
</evidence>
<accession>A0A4R8LH82</accession>
<evidence type="ECO:0000256" key="3">
    <source>
        <dbReference type="ARBA" id="ARBA00007870"/>
    </source>
</evidence>
<protein>
    <recommendedName>
        <fullName evidence="5">2-dehydropantoate 2-reductase</fullName>
        <ecNumber evidence="4">1.1.1.169</ecNumber>
    </recommendedName>
    <alternativeName>
        <fullName evidence="9">Ketopantoate reductase</fullName>
    </alternativeName>
</protein>
<dbReference type="EC" id="1.1.1.169" evidence="4"/>
<dbReference type="PANTHER" id="PTHR21708">
    <property type="entry name" value="PROBABLE 2-DEHYDROPANTOATE 2-REDUCTASE"/>
    <property type="match status" value="1"/>
</dbReference>
<keyword evidence="7" id="KW-0521">NADP</keyword>
<organism evidence="14 15">
    <name type="scientific">Paraburkholderia rhizosphaerae</name>
    <dbReference type="NCBI Taxonomy" id="480658"/>
    <lineage>
        <taxon>Bacteria</taxon>
        <taxon>Pseudomonadati</taxon>
        <taxon>Pseudomonadota</taxon>
        <taxon>Betaproteobacteria</taxon>
        <taxon>Burkholderiales</taxon>
        <taxon>Burkholderiaceae</taxon>
        <taxon>Paraburkholderia</taxon>
    </lineage>
</organism>
<comment type="function">
    <text evidence="1">Catalyzes the NADPH-dependent reduction of ketopantoate into pantoic acid.</text>
</comment>
<dbReference type="InterPro" id="IPR013328">
    <property type="entry name" value="6PGD_dom2"/>
</dbReference>
<dbReference type="Proteomes" id="UP000295509">
    <property type="component" value="Unassembled WGS sequence"/>
</dbReference>
<comment type="similarity">
    <text evidence="3">Belongs to the ketopantoate reductase family.</text>
</comment>
<dbReference type="InterPro" id="IPR036291">
    <property type="entry name" value="NAD(P)-bd_dom_sf"/>
</dbReference>
<dbReference type="InterPro" id="IPR013332">
    <property type="entry name" value="KPR_N"/>
</dbReference>
<evidence type="ECO:0000256" key="5">
    <source>
        <dbReference type="ARBA" id="ARBA00019465"/>
    </source>
</evidence>
<dbReference type="GO" id="GO:0005737">
    <property type="term" value="C:cytoplasm"/>
    <property type="evidence" value="ECO:0007669"/>
    <property type="project" value="TreeGrafter"/>
</dbReference>
<evidence type="ECO:0000256" key="11">
    <source>
        <dbReference type="SAM" id="MobiDB-lite"/>
    </source>
</evidence>
<evidence type="ECO:0000256" key="8">
    <source>
        <dbReference type="ARBA" id="ARBA00023002"/>
    </source>
</evidence>
<dbReference type="SUPFAM" id="SSF51735">
    <property type="entry name" value="NAD(P)-binding Rossmann-fold domains"/>
    <property type="match status" value="1"/>
</dbReference>
<evidence type="ECO:0000256" key="6">
    <source>
        <dbReference type="ARBA" id="ARBA00022655"/>
    </source>
</evidence>
<dbReference type="EMBL" id="SORE01000021">
    <property type="protein sequence ID" value="TDY42541.1"/>
    <property type="molecule type" value="Genomic_DNA"/>
</dbReference>
<comment type="catalytic activity">
    <reaction evidence="10">
        <text>(R)-pantoate + NADP(+) = 2-dehydropantoate + NADPH + H(+)</text>
        <dbReference type="Rhea" id="RHEA:16233"/>
        <dbReference type="ChEBI" id="CHEBI:11561"/>
        <dbReference type="ChEBI" id="CHEBI:15378"/>
        <dbReference type="ChEBI" id="CHEBI:15980"/>
        <dbReference type="ChEBI" id="CHEBI:57783"/>
        <dbReference type="ChEBI" id="CHEBI:58349"/>
        <dbReference type="EC" id="1.1.1.169"/>
    </reaction>
</comment>
<evidence type="ECO:0000256" key="4">
    <source>
        <dbReference type="ARBA" id="ARBA00013014"/>
    </source>
</evidence>
<evidence type="ECO:0000313" key="15">
    <source>
        <dbReference type="Proteomes" id="UP000295509"/>
    </source>
</evidence>
<dbReference type="InterPro" id="IPR051402">
    <property type="entry name" value="KPR-Related"/>
</dbReference>
<dbReference type="FunFam" id="3.40.50.720:FF:000307">
    <property type="entry name" value="2-dehydropantoate 2-reductase"/>
    <property type="match status" value="1"/>
</dbReference>
<evidence type="ECO:0000256" key="2">
    <source>
        <dbReference type="ARBA" id="ARBA00004994"/>
    </source>
</evidence>
<evidence type="ECO:0000256" key="1">
    <source>
        <dbReference type="ARBA" id="ARBA00002919"/>
    </source>
</evidence>
<dbReference type="Gene3D" id="1.10.1040.10">
    <property type="entry name" value="N-(1-d-carboxylethyl)-l-norvaline Dehydrogenase, domain 2"/>
    <property type="match status" value="1"/>
</dbReference>
<proteinExistence type="inferred from homology"/>
<feature type="region of interest" description="Disordered" evidence="11">
    <location>
        <begin position="1"/>
        <end position="21"/>
    </location>
</feature>
<evidence type="ECO:0000259" key="13">
    <source>
        <dbReference type="Pfam" id="PF08546"/>
    </source>
</evidence>
<dbReference type="NCBIfam" id="NF005089">
    <property type="entry name" value="PRK06522.1-4"/>
    <property type="match status" value="1"/>
</dbReference>
<dbReference type="InterPro" id="IPR013752">
    <property type="entry name" value="KPA_reductase"/>
</dbReference>
<name>A0A4R8LH82_9BURK</name>
<reference evidence="14 15" key="1">
    <citation type="submission" date="2019-03" db="EMBL/GenBank/DDBJ databases">
        <title>Genomic Encyclopedia of Type Strains, Phase III (KMG-III): the genomes of soil and plant-associated and newly described type strains.</title>
        <authorList>
            <person name="Whitman W."/>
        </authorList>
    </citation>
    <scope>NUCLEOTIDE SEQUENCE [LARGE SCALE GENOMIC DNA]</scope>
    <source>
        <strain evidence="14 15">LMG 29544</strain>
    </source>
</reference>
<keyword evidence="6" id="KW-0566">Pantothenate biosynthesis</keyword>
<dbReference type="Pfam" id="PF02558">
    <property type="entry name" value="ApbA"/>
    <property type="match status" value="1"/>
</dbReference>
<dbReference type="GO" id="GO:0015940">
    <property type="term" value="P:pantothenate biosynthetic process"/>
    <property type="evidence" value="ECO:0007669"/>
    <property type="project" value="UniProtKB-UniPathway"/>
</dbReference>
<dbReference type="Gene3D" id="3.40.50.720">
    <property type="entry name" value="NAD(P)-binding Rossmann-like Domain"/>
    <property type="match status" value="1"/>
</dbReference>
<dbReference type="FunFam" id="1.10.1040.10:FF:000017">
    <property type="entry name" value="2-dehydropantoate 2-reductase"/>
    <property type="match status" value="1"/>
</dbReference>
<evidence type="ECO:0000256" key="7">
    <source>
        <dbReference type="ARBA" id="ARBA00022857"/>
    </source>
</evidence>
<evidence type="ECO:0000259" key="12">
    <source>
        <dbReference type="Pfam" id="PF02558"/>
    </source>
</evidence>
<evidence type="ECO:0000313" key="14">
    <source>
        <dbReference type="EMBL" id="TDY42541.1"/>
    </source>
</evidence>
<dbReference type="UniPathway" id="UPA00028">
    <property type="reaction ID" value="UER00004"/>
</dbReference>